<reference evidence="1 2" key="1">
    <citation type="journal article" date="2013" name="Appl. Environ. Microbiol.">
        <title>The genome of the alga-associated marine flavobacterium Formosa agariphila KMM 3901T reveals a broad potential for degradation of algal polysaccharides.</title>
        <authorList>
            <person name="Mann A.J."/>
            <person name="Hahnke R.L."/>
            <person name="Huang S."/>
            <person name="Werner J."/>
            <person name="Xing P."/>
            <person name="Barbeyron T."/>
            <person name="Huettel B."/>
            <person name="Stueber K."/>
            <person name="Reinhardt R."/>
            <person name="Harder J."/>
            <person name="Gloeckner F.O."/>
            <person name="Amann R.I."/>
            <person name="Teeling H."/>
        </authorList>
    </citation>
    <scope>NUCLEOTIDE SEQUENCE [LARGE SCALE GENOMIC DNA]</scope>
    <source>
        <strain evidence="2">DSM 15362 / KCTC 12365 / LMG 23005 / KMM 3901</strain>
    </source>
</reference>
<name>T2KNZ6_FORAG</name>
<evidence type="ECO:0000313" key="2">
    <source>
        <dbReference type="Proteomes" id="UP000016160"/>
    </source>
</evidence>
<dbReference type="OrthoDB" id="1453859at2"/>
<protein>
    <submittedName>
        <fullName evidence="1">Uncharacterized protein</fullName>
    </submittedName>
</protein>
<dbReference type="PATRIC" id="fig|1347342.6.peg.2894"/>
<dbReference type="HOGENOM" id="CLU_201841_0_0_10"/>
<gene>
    <name evidence="1" type="ORF">BN863_28750</name>
</gene>
<proteinExistence type="predicted"/>
<organism evidence="1 2">
    <name type="scientific">Formosa agariphila (strain DSM 15362 / KCTC 12365 / LMG 23005 / KMM 3901 / M-2Alg 35-1)</name>
    <dbReference type="NCBI Taxonomy" id="1347342"/>
    <lineage>
        <taxon>Bacteria</taxon>
        <taxon>Pseudomonadati</taxon>
        <taxon>Bacteroidota</taxon>
        <taxon>Flavobacteriia</taxon>
        <taxon>Flavobacteriales</taxon>
        <taxon>Flavobacteriaceae</taxon>
        <taxon>Formosa</taxon>
    </lineage>
</organism>
<sequence length="60" mass="7278">MAAKNTTNQFYDTIRKEHERLTNVKEYGVQKFSDEWIRHKLASAFFREVKTIEDIIFQRV</sequence>
<accession>T2KNZ6</accession>
<dbReference type="STRING" id="1347342.BN863_28750"/>
<evidence type="ECO:0000313" key="1">
    <source>
        <dbReference type="EMBL" id="CDF80587.1"/>
    </source>
</evidence>
<dbReference type="RefSeq" id="WP_038531834.1">
    <property type="nucleotide sequence ID" value="NZ_HG315671.1"/>
</dbReference>
<dbReference type="EMBL" id="HG315671">
    <property type="protein sequence ID" value="CDF80587.1"/>
    <property type="molecule type" value="Genomic_DNA"/>
</dbReference>
<dbReference type="AlphaFoldDB" id="T2KNZ6"/>
<keyword evidence="2" id="KW-1185">Reference proteome</keyword>
<dbReference type="Proteomes" id="UP000016160">
    <property type="component" value="Chromosome"/>
</dbReference>